<dbReference type="InterPro" id="IPR055616">
    <property type="entry name" value="DUF7192"/>
</dbReference>
<sequence>MAEFSQRNMHFYDRLLRKEWHGVDTHAEARKLAAEGWIAEAELAMEVASEAVELVRRKHKLTGFRPVWEVSGCEIDVARYLAGEPENMIDYEIVPTSRSGRVIVLCASVAYSTAVSPETIKKRGHGIAALTFALSALGFATELWADMSFGDAKKGSKLFGRIRVQVKGVNDSLDPALIMFGFSHPAMLRALGLPVMHEMPSRFHRPIDIGGHYGYPVDPDQNLPDGTIYLPCVMAPRDVPEVREILVGNLQQLGILEGGFDLP</sequence>
<evidence type="ECO:0000313" key="2">
    <source>
        <dbReference type="EMBL" id="AIG74394.1"/>
    </source>
</evidence>
<dbReference type="RefSeq" id="WP_148311472.1">
    <property type="nucleotide sequence ID" value="NZ_CP008953.1"/>
</dbReference>
<reference evidence="2 3" key="1">
    <citation type="journal article" date="2014" name="J. Biotechnol.">
        <title>Complete genome sequence of the actinobacterium Amycolatopsis japonica MG417-CF17(T) (=DSM 44213T) producing (S,S)-N,N'-ethylenediaminedisuccinic acid.</title>
        <authorList>
            <person name="Stegmann E."/>
            <person name="Albersmeier A."/>
            <person name="Spohn M."/>
            <person name="Gert H."/>
            <person name="Weber T."/>
            <person name="Wohlleben W."/>
            <person name="Kalinowski J."/>
            <person name="Ruckert C."/>
        </authorList>
    </citation>
    <scope>NUCLEOTIDE SEQUENCE [LARGE SCALE GENOMIC DNA]</scope>
    <source>
        <strain evidence="3">MG417-CF17 (DSM 44213)</strain>
    </source>
</reference>
<gene>
    <name evidence="2" type="ORF">AJAP_07405</name>
</gene>
<proteinExistence type="predicted"/>
<evidence type="ECO:0000313" key="3">
    <source>
        <dbReference type="Proteomes" id="UP000028492"/>
    </source>
</evidence>
<protein>
    <recommendedName>
        <fullName evidence="1">DUF7192 domain-containing protein</fullName>
    </recommendedName>
</protein>
<organism evidence="2 3">
    <name type="scientific">Amycolatopsis japonica</name>
    <dbReference type="NCBI Taxonomy" id="208439"/>
    <lineage>
        <taxon>Bacteria</taxon>
        <taxon>Bacillati</taxon>
        <taxon>Actinomycetota</taxon>
        <taxon>Actinomycetes</taxon>
        <taxon>Pseudonocardiales</taxon>
        <taxon>Pseudonocardiaceae</taxon>
        <taxon>Amycolatopsis</taxon>
        <taxon>Amycolatopsis japonica group</taxon>
    </lineage>
</organism>
<keyword evidence="3" id="KW-1185">Reference proteome</keyword>
<dbReference type="Pfam" id="PF23822">
    <property type="entry name" value="DUF7192"/>
    <property type="match status" value="1"/>
</dbReference>
<evidence type="ECO:0000259" key="1">
    <source>
        <dbReference type="Pfam" id="PF23822"/>
    </source>
</evidence>
<dbReference type="Proteomes" id="UP000028492">
    <property type="component" value="Chromosome"/>
</dbReference>
<dbReference type="KEGG" id="aja:AJAP_07405"/>
<feature type="domain" description="DUF7192" evidence="1">
    <location>
        <begin position="17"/>
        <end position="240"/>
    </location>
</feature>
<dbReference type="eggNOG" id="ENOG50321TN">
    <property type="taxonomic scope" value="Bacteria"/>
</dbReference>
<dbReference type="AlphaFoldDB" id="A0A075UPE5"/>
<name>A0A075UPE5_9PSEU</name>
<dbReference type="HOGENOM" id="CLU_1022139_0_0_11"/>
<dbReference type="EMBL" id="CP008953">
    <property type="protein sequence ID" value="AIG74394.1"/>
    <property type="molecule type" value="Genomic_DNA"/>
</dbReference>
<accession>A0A075UPE5</accession>